<keyword evidence="2" id="KW-1185">Reference proteome</keyword>
<accession>A0ABQ8CE53</accession>
<dbReference type="EMBL" id="JAGKQM010000008">
    <property type="protein sequence ID" value="KAH0915356.1"/>
    <property type="molecule type" value="Genomic_DNA"/>
</dbReference>
<organism evidence="1 2">
    <name type="scientific">Brassica napus</name>
    <name type="common">Rape</name>
    <dbReference type="NCBI Taxonomy" id="3708"/>
    <lineage>
        <taxon>Eukaryota</taxon>
        <taxon>Viridiplantae</taxon>
        <taxon>Streptophyta</taxon>
        <taxon>Embryophyta</taxon>
        <taxon>Tracheophyta</taxon>
        <taxon>Spermatophyta</taxon>
        <taxon>Magnoliopsida</taxon>
        <taxon>eudicotyledons</taxon>
        <taxon>Gunneridae</taxon>
        <taxon>Pentapetalae</taxon>
        <taxon>rosids</taxon>
        <taxon>malvids</taxon>
        <taxon>Brassicales</taxon>
        <taxon>Brassicaceae</taxon>
        <taxon>Brassiceae</taxon>
        <taxon>Brassica</taxon>
    </lineage>
</organism>
<evidence type="ECO:0000313" key="2">
    <source>
        <dbReference type="Proteomes" id="UP000824890"/>
    </source>
</evidence>
<feature type="non-terminal residue" evidence="1">
    <location>
        <position position="283"/>
    </location>
</feature>
<name>A0ABQ8CE53_BRANA</name>
<gene>
    <name evidence="1" type="ORF">HID58_029802</name>
</gene>
<dbReference type="Proteomes" id="UP000824890">
    <property type="component" value="Unassembled WGS sequence"/>
</dbReference>
<protein>
    <submittedName>
        <fullName evidence="1">Uncharacterized protein</fullName>
    </submittedName>
</protein>
<evidence type="ECO:0000313" key="1">
    <source>
        <dbReference type="EMBL" id="KAH0915356.1"/>
    </source>
</evidence>
<proteinExistence type="predicted"/>
<sequence>MATAMKSTGKSPVSTNKSPMAVYINDVSPGPADCKRLDPSEVQIVSPNSKKLEASIMEVHCYKALHPYPFKHDDICSCMLHRGFTIAGTQTRFFRSSGLSVTYRIPSWLNKPSILPQCKENSIFAVSQGQPARMEELETCFGDDNRFIAKHENQIKGCLLSHLFTHSTSISLQLCFLLRYGRWAFSADDMVLPSPSTSVEESLAYFISNGFDVWYMTTFLDSQLTELYEADKKALVLIMKSAQILDKIYCHSNTDSKDWPKEDADASKLDRLKWECLLIDKSP</sequence>
<comment type="caution">
    <text evidence="1">The sequence shown here is derived from an EMBL/GenBank/DDBJ whole genome shotgun (WGS) entry which is preliminary data.</text>
</comment>
<reference evidence="1 2" key="1">
    <citation type="submission" date="2021-05" db="EMBL/GenBank/DDBJ databases">
        <title>Genome Assembly of Synthetic Allotetraploid Brassica napus Reveals Homoeologous Exchanges between Subgenomes.</title>
        <authorList>
            <person name="Davis J.T."/>
        </authorList>
    </citation>
    <scope>NUCLEOTIDE SEQUENCE [LARGE SCALE GENOMIC DNA]</scope>
    <source>
        <strain evidence="2">cv. Da-Ae</strain>
        <tissue evidence="1">Seedling</tissue>
    </source>
</reference>